<dbReference type="InterPro" id="IPR003599">
    <property type="entry name" value="Ig_sub"/>
</dbReference>
<comment type="caution">
    <text evidence="3">The sequence shown here is derived from an EMBL/GenBank/DDBJ whole genome shotgun (WGS) entry which is preliminary data.</text>
</comment>
<dbReference type="Pfam" id="PF07679">
    <property type="entry name" value="I-set"/>
    <property type="match status" value="1"/>
</dbReference>
<evidence type="ECO:0000313" key="4">
    <source>
        <dbReference type="Proteomes" id="UP001497382"/>
    </source>
</evidence>
<dbReference type="FunFam" id="2.60.40.10:FF:000333">
    <property type="entry name" value="Down syndrome cell adhesion molecule"/>
    <property type="match status" value="1"/>
</dbReference>
<proteinExistence type="predicted"/>
<evidence type="ECO:0000256" key="1">
    <source>
        <dbReference type="SAM" id="SignalP"/>
    </source>
</evidence>
<keyword evidence="1" id="KW-0732">Signal</keyword>
<feature type="signal peptide" evidence="1">
    <location>
        <begin position="1"/>
        <end position="28"/>
    </location>
</feature>
<dbReference type="InterPro" id="IPR013098">
    <property type="entry name" value="Ig_I-set"/>
</dbReference>
<keyword evidence="4" id="KW-1185">Reference proteome</keyword>
<name>A0AAV2ADY1_9ARAC</name>
<feature type="chain" id="PRO_5043774371" description="Ig-like domain-containing protein" evidence="1">
    <location>
        <begin position="29"/>
        <end position="142"/>
    </location>
</feature>
<dbReference type="InterPro" id="IPR036179">
    <property type="entry name" value="Ig-like_dom_sf"/>
</dbReference>
<protein>
    <recommendedName>
        <fullName evidence="2">Ig-like domain-containing protein</fullName>
    </recommendedName>
</protein>
<dbReference type="InterPro" id="IPR007110">
    <property type="entry name" value="Ig-like_dom"/>
</dbReference>
<dbReference type="Gene3D" id="2.60.40.10">
    <property type="entry name" value="Immunoglobulins"/>
    <property type="match status" value="1"/>
</dbReference>
<dbReference type="Proteomes" id="UP001497382">
    <property type="component" value="Unassembled WGS sequence"/>
</dbReference>
<dbReference type="SUPFAM" id="SSF48726">
    <property type="entry name" value="Immunoglobulin"/>
    <property type="match status" value="1"/>
</dbReference>
<organism evidence="3 4">
    <name type="scientific">Larinioides sclopetarius</name>
    <dbReference type="NCBI Taxonomy" id="280406"/>
    <lineage>
        <taxon>Eukaryota</taxon>
        <taxon>Metazoa</taxon>
        <taxon>Ecdysozoa</taxon>
        <taxon>Arthropoda</taxon>
        <taxon>Chelicerata</taxon>
        <taxon>Arachnida</taxon>
        <taxon>Araneae</taxon>
        <taxon>Araneomorphae</taxon>
        <taxon>Entelegynae</taxon>
        <taxon>Araneoidea</taxon>
        <taxon>Araneidae</taxon>
        <taxon>Larinioides</taxon>
    </lineage>
</organism>
<dbReference type="SMART" id="SM00408">
    <property type="entry name" value="IGc2"/>
    <property type="match status" value="1"/>
</dbReference>
<sequence>MRILMTHFACRLLVSIIASLFLKDIVIAVHGSKAKIQPFNFPQKIREGESTKVMCTVNAEDKTFSFKWLKDGVHLKNADRIEISALSDYTLLKLKAVTFQDSGNYTCIASYGQNILNYSTALLVEAPVQWISEPTDKKVILG</sequence>
<accession>A0AAV2ADY1</accession>
<dbReference type="SMART" id="SM00409">
    <property type="entry name" value="IG"/>
    <property type="match status" value="1"/>
</dbReference>
<feature type="non-terminal residue" evidence="3">
    <location>
        <position position="142"/>
    </location>
</feature>
<gene>
    <name evidence="3" type="ORF">LARSCL_LOCUS11493</name>
</gene>
<dbReference type="InterPro" id="IPR013783">
    <property type="entry name" value="Ig-like_fold"/>
</dbReference>
<reference evidence="3 4" key="1">
    <citation type="submission" date="2024-04" db="EMBL/GenBank/DDBJ databases">
        <authorList>
            <person name="Rising A."/>
            <person name="Reimegard J."/>
            <person name="Sonavane S."/>
            <person name="Akerstrom W."/>
            <person name="Nylinder S."/>
            <person name="Hedman E."/>
            <person name="Kallberg Y."/>
        </authorList>
    </citation>
    <scope>NUCLEOTIDE SEQUENCE [LARGE SCALE GENOMIC DNA]</scope>
</reference>
<dbReference type="PROSITE" id="PS50835">
    <property type="entry name" value="IG_LIKE"/>
    <property type="match status" value="1"/>
</dbReference>
<dbReference type="InterPro" id="IPR003598">
    <property type="entry name" value="Ig_sub2"/>
</dbReference>
<dbReference type="EMBL" id="CAXIEN010000142">
    <property type="protein sequence ID" value="CAL1281295.1"/>
    <property type="molecule type" value="Genomic_DNA"/>
</dbReference>
<dbReference type="AlphaFoldDB" id="A0AAV2ADY1"/>
<evidence type="ECO:0000259" key="2">
    <source>
        <dbReference type="PROSITE" id="PS50835"/>
    </source>
</evidence>
<feature type="domain" description="Ig-like" evidence="2">
    <location>
        <begin position="38"/>
        <end position="123"/>
    </location>
</feature>
<evidence type="ECO:0000313" key="3">
    <source>
        <dbReference type="EMBL" id="CAL1281295.1"/>
    </source>
</evidence>